<reference evidence="3 4" key="1">
    <citation type="journal article" date="2019" name="Int. J. Syst. Evol. Microbiol.">
        <title>The Global Catalogue of Microorganisms (GCM) 10K type strain sequencing project: providing services to taxonomists for standard genome sequencing and annotation.</title>
        <authorList>
            <consortium name="The Broad Institute Genomics Platform"/>
            <consortium name="The Broad Institute Genome Sequencing Center for Infectious Disease"/>
            <person name="Wu L."/>
            <person name="Ma J."/>
        </authorList>
    </citation>
    <scope>NUCLEOTIDE SEQUENCE [LARGE SCALE GENOMIC DNA]</scope>
    <source>
        <strain evidence="3 4">JCM 15896</strain>
    </source>
</reference>
<organism evidence="3 4">
    <name type="scientific">Aliiglaciecola litoralis</name>
    <dbReference type="NCBI Taxonomy" id="582857"/>
    <lineage>
        <taxon>Bacteria</taxon>
        <taxon>Pseudomonadati</taxon>
        <taxon>Pseudomonadota</taxon>
        <taxon>Gammaproteobacteria</taxon>
        <taxon>Alteromonadales</taxon>
        <taxon>Alteromonadaceae</taxon>
        <taxon>Aliiglaciecola</taxon>
    </lineage>
</organism>
<dbReference type="HAMAP" id="MF_00715">
    <property type="entry name" value="SlyX"/>
    <property type="match status" value="1"/>
</dbReference>
<dbReference type="PANTHER" id="PTHR36508">
    <property type="entry name" value="PROTEIN SLYX"/>
    <property type="match status" value="1"/>
</dbReference>
<comment type="similarity">
    <text evidence="1">Belongs to the SlyX family.</text>
</comment>
<gene>
    <name evidence="1" type="primary">slyX</name>
    <name evidence="3" type="ORF">GCM10009114_12600</name>
</gene>
<keyword evidence="4" id="KW-1185">Reference proteome</keyword>
<feature type="coiled-coil region" evidence="2">
    <location>
        <begin position="2"/>
        <end position="43"/>
    </location>
</feature>
<protein>
    <recommendedName>
        <fullName evidence="1">Protein SlyX homolog</fullName>
    </recommendedName>
</protein>
<sequence>MNEDLQSQIASLETQVAFQEDTIEQLNQALADQQLQIDKISFQLKQMVNKVKQLEPSNLADASEEAPPPHY</sequence>
<dbReference type="Gene3D" id="1.20.5.300">
    <property type="match status" value="1"/>
</dbReference>
<accession>A0ABN1LF38</accession>
<keyword evidence="2" id="KW-0175">Coiled coil</keyword>
<dbReference type="Proteomes" id="UP001500359">
    <property type="component" value="Unassembled WGS sequence"/>
</dbReference>
<dbReference type="EMBL" id="BAAAFD010000002">
    <property type="protein sequence ID" value="GAA0854962.1"/>
    <property type="molecule type" value="Genomic_DNA"/>
</dbReference>
<dbReference type="InterPro" id="IPR007236">
    <property type="entry name" value="SlyX"/>
</dbReference>
<proteinExistence type="inferred from homology"/>
<dbReference type="RefSeq" id="WP_343857689.1">
    <property type="nucleotide sequence ID" value="NZ_BAAAFD010000002.1"/>
</dbReference>
<comment type="caution">
    <text evidence="3">The sequence shown here is derived from an EMBL/GenBank/DDBJ whole genome shotgun (WGS) entry which is preliminary data.</text>
</comment>
<dbReference type="PANTHER" id="PTHR36508:SF1">
    <property type="entry name" value="PROTEIN SLYX"/>
    <property type="match status" value="1"/>
</dbReference>
<dbReference type="Pfam" id="PF04102">
    <property type="entry name" value="SlyX"/>
    <property type="match status" value="1"/>
</dbReference>
<evidence type="ECO:0000256" key="2">
    <source>
        <dbReference type="SAM" id="Coils"/>
    </source>
</evidence>
<evidence type="ECO:0000313" key="4">
    <source>
        <dbReference type="Proteomes" id="UP001500359"/>
    </source>
</evidence>
<evidence type="ECO:0000313" key="3">
    <source>
        <dbReference type="EMBL" id="GAA0854962.1"/>
    </source>
</evidence>
<evidence type="ECO:0000256" key="1">
    <source>
        <dbReference type="HAMAP-Rule" id="MF_00715"/>
    </source>
</evidence>
<name>A0ABN1LF38_9ALTE</name>